<gene>
    <name evidence="6" type="ORF">BS640_19750</name>
</gene>
<dbReference type="Proteomes" id="UP000192536">
    <property type="component" value="Unassembled WGS sequence"/>
</dbReference>
<dbReference type="InterPro" id="IPR000847">
    <property type="entry name" value="LysR_HTH_N"/>
</dbReference>
<dbReference type="InterPro" id="IPR058163">
    <property type="entry name" value="LysR-type_TF_proteobact-type"/>
</dbReference>
<keyword evidence="4" id="KW-0804">Transcription</keyword>
<comment type="similarity">
    <text evidence="1">Belongs to the LysR transcriptional regulatory family.</text>
</comment>
<dbReference type="RefSeq" id="WP_206600944.1">
    <property type="nucleotide sequence ID" value="NZ_MRWE01000043.1"/>
</dbReference>
<dbReference type="SUPFAM" id="SSF46785">
    <property type="entry name" value="Winged helix' DNA-binding domain"/>
    <property type="match status" value="1"/>
</dbReference>
<dbReference type="STRING" id="1646377.BS640_19750"/>
<protein>
    <submittedName>
        <fullName evidence="6">LysR family transcriptional regulator</fullName>
    </submittedName>
</protein>
<dbReference type="SUPFAM" id="SSF53850">
    <property type="entry name" value="Periplasmic binding protein-like II"/>
    <property type="match status" value="1"/>
</dbReference>
<dbReference type="Gene3D" id="1.10.10.10">
    <property type="entry name" value="Winged helix-like DNA-binding domain superfamily/Winged helix DNA-binding domain"/>
    <property type="match status" value="1"/>
</dbReference>
<evidence type="ECO:0000256" key="2">
    <source>
        <dbReference type="ARBA" id="ARBA00023015"/>
    </source>
</evidence>
<sequence>MNKIRWMEVFVAIVETGNFSEAAKRLDISSVMVGKMVAQMETHLQASLLKRNTRRQTLTQAGKAWYEESLHVLTALRSAESRIASLRRFPAGSLRISASTTLGSCAIARLCSEFQLSFPDVVIEIDLSERFVDIIAEGFDFAFRIGDLPIDTPHVALRLGDYQMTIAGSPAYLAQYGEPRSLEELASHRCLRYSNWNKRNAWRSGDALIWPASATFSCNDGQALRQSALSGTGLIFQPRLLLAEDIAAGRLKPLLADCLPAPRPIHLIWPQDLHFSAKHRSFISWITEFGPPAMA</sequence>
<proteinExistence type="inferred from homology"/>
<keyword evidence="7" id="KW-1185">Reference proteome</keyword>
<evidence type="ECO:0000256" key="4">
    <source>
        <dbReference type="ARBA" id="ARBA00023163"/>
    </source>
</evidence>
<dbReference type="EMBL" id="MRWE01000043">
    <property type="protein sequence ID" value="ORJ23774.1"/>
    <property type="molecule type" value="Genomic_DNA"/>
</dbReference>
<dbReference type="InterPro" id="IPR036388">
    <property type="entry name" value="WH-like_DNA-bd_sf"/>
</dbReference>
<evidence type="ECO:0000259" key="5">
    <source>
        <dbReference type="PROSITE" id="PS50931"/>
    </source>
</evidence>
<dbReference type="PANTHER" id="PTHR30537">
    <property type="entry name" value="HTH-TYPE TRANSCRIPTIONAL REGULATOR"/>
    <property type="match status" value="1"/>
</dbReference>
<accession>A0A1X0WAH4</accession>
<keyword evidence="3" id="KW-0238">DNA-binding</keyword>
<reference evidence="6 7" key="1">
    <citation type="journal article" date="2017" name="Int. J. Syst. Evol. Microbiol.">
        <title>Rouxiella badensis sp. nov. and Rouxiella silvae sp. nov. isolated from peat bog soil in Germany and emendation of the genus description.</title>
        <authorList>
            <person name="Le Fleche-Mateos A."/>
            <person name="Kugler J.H."/>
            <person name="Hansen S.H."/>
            <person name="Syldatk C."/>
            <person name="Hausmann R."/>
            <person name="Lomprez F."/>
            <person name="Vandenbogaert M."/>
            <person name="Manuguerra J.C."/>
            <person name="Grimont P.A."/>
        </authorList>
    </citation>
    <scope>NUCLEOTIDE SEQUENCE [LARGE SCALE GENOMIC DNA]</scope>
    <source>
        <strain evidence="6 7">DSM 100043</strain>
    </source>
</reference>
<evidence type="ECO:0000313" key="6">
    <source>
        <dbReference type="EMBL" id="ORJ23774.1"/>
    </source>
</evidence>
<dbReference type="InterPro" id="IPR036390">
    <property type="entry name" value="WH_DNA-bd_sf"/>
</dbReference>
<dbReference type="Pfam" id="PF03466">
    <property type="entry name" value="LysR_substrate"/>
    <property type="match status" value="1"/>
</dbReference>
<dbReference type="GO" id="GO:0006351">
    <property type="term" value="P:DNA-templated transcription"/>
    <property type="evidence" value="ECO:0007669"/>
    <property type="project" value="TreeGrafter"/>
</dbReference>
<dbReference type="AlphaFoldDB" id="A0A1X0WAH4"/>
<evidence type="ECO:0000256" key="3">
    <source>
        <dbReference type="ARBA" id="ARBA00023125"/>
    </source>
</evidence>
<name>A0A1X0WAH4_9GAMM</name>
<dbReference type="GO" id="GO:0043565">
    <property type="term" value="F:sequence-specific DNA binding"/>
    <property type="evidence" value="ECO:0007669"/>
    <property type="project" value="TreeGrafter"/>
</dbReference>
<dbReference type="PROSITE" id="PS50931">
    <property type="entry name" value="HTH_LYSR"/>
    <property type="match status" value="1"/>
</dbReference>
<dbReference type="Pfam" id="PF00126">
    <property type="entry name" value="HTH_1"/>
    <property type="match status" value="1"/>
</dbReference>
<dbReference type="Gene3D" id="3.40.190.290">
    <property type="match status" value="1"/>
</dbReference>
<feature type="domain" description="HTH lysR-type" evidence="5">
    <location>
        <begin position="1"/>
        <end position="59"/>
    </location>
</feature>
<evidence type="ECO:0000313" key="7">
    <source>
        <dbReference type="Proteomes" id="UP000192536"/>
    </source>
</evidence>
<organism evidence="6 7">
    <name type="scientific">Rouxiella badensis</name>
    <dbReference type="NCBI Taxonomy" id="1646377"/>
    <lineage>
        <taxon>Bacteria</taxon>
        <taxon>Pseudomonadati</taxon>
        <taxon>Pseudomonadota</taxon>
        <taxon>Gammaproteobacteria</taxon>
        <taxon>Enterobacterales</taxon>
        <taxon>Yersiniaceae</taxon>
        <taxon>Rouxiella</taxon>
    </lineage>
</organism>
<keyword evidence="2" id="KW-0805">Transcription regulation</keyword>
<dbReference type="PANTHER" id="PTHR30537:SF5">
    <property type="entry name" value="HTH-TYPE TRANSCRIPTIONAL ACTIVATOR TTDR-RELATED"/>
    <property type="match status" value="1"/>
</dbReference>
<dbReference type="InterPro" id="IPR005119">
    <property type="entry name" value="LysR_subst-bd"/>
</dbReference>
<comment type="caution">
    <text evidence="6">The sequence shown here is derived from an EMBL/GenBank/DDBJ whole genome shotgun (WGS) entry which is preliminary data.</text>
</comment>
<dbReference type="GO" id="GO:0003700">
    <property type="term" value="F:DNA-binding transcription factor activity"/>
    <property type="evidence" value="ECO:0007669"/>
    <property type="project" value="InterPro"/>
</dbReference>
<evidence type="ECO:0000256" key="1">
    <source>
        <dbReference type="ARBA" id="ARBA00009437"/>
    </source>
</evidence>